<name>A0ABP8HC37_9BACT</name>
<accession>A0ABP8HC37</accession>
<keyword evidence="2" id="KW-1185">Reference proteome</keyword>
<dbReference type="Proteomes" id="UP001501725">
    <property type="component" value="Unassembled WGS sequence"/>
</dbReference>
<evidence type="ECO:0000313" key="1">
    <source>
        <dbReference type="EMBL" id="GAA4337277.1"/>
    </source>
</evidence>
<dbReference type="EMBL" id="BAABGY010000009">
    <property type="protein sequence ID" value="GAA4337277.1"/>
    <property type="molecule type" value="Genomic_DNA"/>
</dbReference>
<comment type="caution">
    <text evidence="1">The sequence shown here is derived from an EMBL/GenBank/DDBJ whole genome shotgun (WGS) entry which is preliminary data.</text>
</comment>
<gene>
    <name evidence="1" type="ORF">GCM10023184_33020</name>
</gene>
<proteinExistence type="predicted"/>
<organism evidence="1 2">
    <name type="scientific">Flaviaesturariibacter amylovorans</name>
    <dbReference type="NCBI Taxonomy" id="1084520"/>
    <lineage>
        <taxon>Bacteria</taxon>
        <taxon>Pseudomonadati</taxon>
        <taxon>Bacteroidota</taxon>
        <taxon>Chitinophagia</taxon>
        <taxon>Chitinophagales</taxon>
        <taxon>Chitinophagaceae</taxon>
        <taxon>Flaviaestuariibacter</taxon>
    </lineage>
</organism>
<protein>
    <submittedName>
        <fullName evidence="1">Uncharacterized protein</fullName>
    </submittedName>
</protein>
<evidence type="ECO:0000313" key="2">
    <source>
        <dbReference type="Proteomes" id="UP001501725"/>
    </source>
</evidence>
<reference evidence="2" key="1">
    <citation type="journal article" date="2019" name="Int. J. Syst. Evol. Microbiol.">
        <title>The Global Catalogue of Microorganisms (GCM) 10K type strain sequencing project: providing services to taxonomists for standard genome sequencing and annotation.</title>
        <authorList>
            <consortium name="The Broad Institute Genomics Platform"/>
            <consortium name="The Broad Institute Genome Sequencing Center for Infectious Disease"/>
            <person name="Wu L."/>
            <person name="Ma J."/>
        </authorList>
    </citation>
    <scope>NUCLEOTIDE SEQUENCE [LARGE SCALE GENOMIC DNA]</scope>
    <source>
        <strain evidence="2">JCM 17919</strain>
    </source>
</reference>
<sequence>MPALIGQAAGYEGNIGAFALELEGDLLAGFEQRQHIPRPAARLEPDELRPNRQLTLRRQGYVYELNGSLVNESALRGYKALGGEPTHRHLHLV</sequence>